<comment type="caution">
    <text evidence="2">The sequence shown here is derived from an EMBL/GenBank/DDBJ whole genome shotgun (WGS) entry which is preliminary data.</text>
</comment>
<accession>A0A0G0KTS8</accession>
<keyword evidence="1" id="KW-1133">Transmembrane helix</keyword>
<name>A0A0G0KTS8_9BACT</name>
<dbReference type="Proteomes" id="UP000034324">
    <property type="component" value="Unassembled WGS sequence"/>
</dbReference>
<gene>
    <name evidence="2" type="ORF">US99_C0007G0013</name>
</gene>
<sequence>MLHEQEPQPSKRSYSLPRRVFLSAIFAVGAVGCSFIPDRWSEYHYAALQGTIGLNTPRTGPNEAEDQFFKSRKDFLRGSAVSQPRTILFSDGDGRWNLQIAAPGDGWVPRAFTVMRHIGSDVVDTCVAESAERFAAYQRLFEDFEERKIAPLGTLRVIMDGEPQNCSTLFK</sequence>
<dbReference type="AlphaFoldDB" id="A0A0G0KTS8"/>
<keyword evidence="1" id="KW-0812">Transmembrane</keyword>
<evidence type="ECO:0000313" key="3">
    <source>
        <dbReference type="Proteomes" id="UP000034324"/>
    </source>
</evidence>
<protein>
    <submittedName>
        <fullName evidence="2">Uncharacterized protein</fullName>
    </submittedName>
</protein>
<keyword evidence="1" id="KW-0472">Membrane</keyword>
<organism evidence="2 3">
    <name type="scientific">Candidatus Daviesbacteria bacterium GW2011_GWF2_38_6</name>
    <dbReference type="NCBI Taxonomy" id="1618432"/>
    <lineage>
        <taxon>Bacteria</taxon>
        <taxon>Candidatus Daviesiibacteriota</taxon>
    </lineage>
</organism>
<evidence type="ECO:0000256" key="1">
    <source>
        <dbReference type="SAM" id="Phobius"/>
    </source>
</evidence>
<reference evidence="2 3" key="1">
    <citation type="journal article" date="2015" name="Nature">
        <title>rRNA introns, odd ribosomes, and small enigmatic genomes across a large radiation of phyla.</title>
        <authorList>
            <person name="Brown C.T."/>
            <person name="Hug L.A."/>
            <person name="Thomas B.C."/>
            <person name="Sharon I."/>
            <person name="Castelle C.J."/>
            <person name="Singh A."/>
            <person name="Wilkins M.J."/>
            <person name="Williams K.H."/>
            <person name="Banfield J.F."/>
        </authorList>
    </citation>
    <scope>NUCLEOTIDE SEQUENCE [LARGE SCALE GENOMIC DNA]</scope>
</reference>
<dbReference type="EMBL" id="LBVC01000007">
    <property type="protein sequence ID" value="KKQ78945.1"/>
    <property type="molecule type" value="Genomic_DNA"/>
</dbReference>
<feature type="transmembrane region" description="Helical" evidence="1">
    <location>
        <begin position="20"/>
        <end position="37"/>
    </location>
</feature>
<proteinExistence type="predicted"/>
<evidence type="ECO:0000313" key="2">
    <source>
        <dbReference type="EMBL" id="KKQ78945.1"/>
    </source>
</evidence>